<dbReference type="SUPFAM" id="SSF56784">
    <property type="entry name" value="HAD-like"/>
    <property type="match status" value="1"/>
</dbReference>
<dbReference type="Gene3D" id="3.40.50.1000">
    <property type="entry name" value="HAD superfamily/HAD-like"/>
    <property type="match status" value="1"/>
</dbReference>
<accession>A0A7S2W9Z9</accession>
<dbReference type="InterPro" id="IPR036412">
    <property type="entry name" value="HAD-like_sf"/>
</dbReference>
<keyword evidence="1" id="KW-0732">Signal</keyword>
<name>A0A7S2W9Z9_9STRA</name>
<protein>
    <submittedName>
        <fullName evidence="2">Uncharacterized protein</fullName>
    </submittedName>
</protein>
<dbReference type="EMBL" id="HBHK01008469">
    <property type="protein sequence ID" value="CAD9675962.1"/>
    <property type="molecule type" value="Transcribed_RNA"/>
</dbReference>
<feature type="chain" id="PRO_5031377787" evidence="1">
    <location>
        <begin position="17"/>
        <end position="200"/>
    </location>
</feature>
<dbReference type="AlphaFoldDB" id="A0A7S2W9Z9"/>
<feature type="signal peptide" evidence="1">
    <location>
        <begin position="1"/>
        <end position="16"/>
    </location>
</feature>
<dbReference type="InterPro" id="IPR023214">
    <property type="entry name" value="HAD_sf"/>
</dbReference>
<organism evidence="2">
    <name type="scientific">Mucochytrium quahogii</name>
    <dbReference type="NCBI Taxonomy" id="96639"/>
    <lineage>
        <taxon>Eukaryota</taxon>
        <taxon>Sar</taxon>
        <taxon>Stramenopiles</taxon>
        <taxon>Bigyra</taxon>
        <taxon>Labyrinthulomycetes</taxon>
        <taxon>Thraustochytrida</taxon>
        <taxon>Thraustochytriidae</taxon>
        <taxon>Mucochytrium</taxon>
    </lineage>
</organism>
<sequence>MAAHMWLVLSVRNVASQVCIFDIDMTLTRGAFANASKCNCELPKYDHGWPGVYAKQAVEECLHQGFQVGISTAEPRVVALSKQRKEFLRQLSPRWFNETFFASELMQYGNRNKTTGLVDILRYTKSRAECAIFFDDKLENAKYAEAVGINYQQASDDKNDGRIPVFDADCGLNSTQFVSGMRKVYRSCNLTNYVPWSERK</sequence>
<gene>
    <name evidence="2" type="ORF">QSP1433_LOCUS5272</name>
</gene>
<proteinExistence type="predicted"/>
<reference evidence="2" key="1">
    <citation type="submission" date="2021-01" db="EMBL/GenBank/DDBJ databases">
        <authorList>
            <person name="Corre E."/>
            <person name="Pelletier E."/>
            <person name="Niang G."/>
            <person name="Scheremetjew M."/>
            <person name="Finn R."/>
            <person name="Kale V."/>
            <person name="Holt S."/>
            <person name="Cochrane G."/>
            <person name="Meng A."/>
            <person name="Brown T."/>
            <person name="Cohen L."/>
        </authorList>
    </citation>
    <scope>NUCLEOTIDE SEQUENCE</scope>
    <source>
        <strain evidence="2">NY070348D</strain>
    </source>
</reference>
<evidence type="ECO:0000313" key="2">
    <source>
        <dbReference type="EMBL" id="CAD9675962.1"/>
    </source>
</evidence>
<evidence type="ECO:0000256" key="1">
    <source>
        <dbReference type="SAM" id="SignalP"/>
    </source>
</evidence>